<protein>
    <submittedName>
        <fullName evidence="3">Uncharacterized protein</fullName>
    </submittedName>
</protein>
<accession>L8JLM5</accession>
<name>L8JLM5_9BACT</name>
<comment type="caution">
    <text evidence="3">The sequence shown here is derived from an EMBL/GenBank/DDBJ whole genome shotgun (WGS) entry which is preliminary data.</text>
</comment>
<feature type="compositionally biased region" description="Polar residues" evidence="1">
    <location>
        <begin position="151"/>
        <end position="171"/>
    </location>
</feature>
<feature type="compositionally biased region" description="Basic and acidic residues" evidence="1">
    <location>
        <begin position="186"/>
        <end position="201"/>
    </location>
</feature>
<dbReference type="STRING" id="1237149.C900_00382"/>
<keyword evidence="2" id="KW-1133">Transmembrane helix</keyword>
<feature type="compositionally biased region" description="Low complexity" evidence="1">
    <location>
        <begin position="124"/>
        <end position="135"/>
    </location>
</feature>
<keyword evidence="2" id="KW-0472">Membrane</keyword>
<dbReference type="Gene3D" id="1.20.5.170">
    <property type="match status" value="1"/>
</dbReference>
<proteinExistence type="predicted"/>
<evidence type="ECO:0000313" key="4">
    <source>
        <dbReference type="Proteomes" id="UP000011135"/>
    </source>
</evidence>
<keyword evidence="2" id="KW-0812">Transmembrane</keyword>
<evidence type="ECO:0000313" key="3">
    <source>
        <dbReference type="EMBL" id="ELR68414.1"/>
    </source>
</evidence>
<dbReference type="EMBL" id="AMZN01000115">
    <property type="protein sequence ID" value="ELR68414.1"/>
    <property type="molecule type" value="Genomic_DNA"/>
</dbReference>
<dbReference type="RefSeq" id="WP_009583299.1">
    <property type="nucleotide sequence ID" value="NZ_AMZN01000115.1"/>
</dbReference>
<evidence type="ECO:0000256" key="1">
    <source>
        <dbReference type="SAM" id="MobiDB-lite"/>
    </source>
</evidence>
<feature type="compositionally biased region" description="Basic and acidic residues" evidence="1">
    <location>
        <begin position="78"/>
        <end position="98"/>
    </location>
</feature>
<evidence type="ECO:0000256" key="2">
    <source>
        <dbReference type="SAM" id="Phobius"/>
    </source>
</evidence>
<dbReference type="AlphaFoldDB" id="L8JLM5"/>
<feature type="region of interest" description="Disordered" evidence="1">
    <location>
        <begin position="78"/>
        <end position="205"/>
    </location>
</feature>
<organism evidence="3 4">
    <name type="scientific">Fulvivirga imtechensis AK7</name>
    <dbReference type="NCBI Taxonomy" id="1237149"/>
    <lineage>
        <taxon>Bacteria</taxon>
        <taxon>Pseudomonadati</taxon>
        <taxon>Bacteroidota</taxon>
        <taxon>Cytophagia</taxon>
        <taxon>Cytophagales</taxon>
        <taxon>Fulvivirgaceae</taxon>
        <taxon>Fulvivirga</taxon>
    </lineage>
</organism>
<gene>
    <name evidence="3" type="ORF">C900_00382</name>
</gene>
<feature type="transmembrane region" description="Helical" evidence="2">
    <location>
        <begin position="42"/>
        <end position="63"/>
    </location>
</feature>
<keyword evidence="4" id="KW-1185">Reference proteome</keyword>
<dbReference type="Proteomes" id="UP000011135">
    <property type="component" value="Unassembled WGS sequence"/>
</dbReference>
<reference evidence="3 4" key="1">
    <citation type="submission" date="2012-12" db="EMBL/GenBank/DDBJ databases">
        <title>Genome assembly of Fulvivirga imtechensis AK7.</title>
        <authorList>
            <person name="Nupur N."/>
            <person name="Khatri I."/>
            <person name="Kumar R."/>
            <person name="Subramanian S."/>
            <person name="Pinnaka A."/>
        </authorList>
    </citation>
    <scope>NUCLEOTIDE SEQUENCE [LARGE SCALE GENOMIC DNA]</scope>
    <source>
        <strain evidence="3 4">AK7</strain>
    </source>
</reference>
<sequence>MSDRELDHLFKSKLDELEKRPSARAWDEIQSNITTKNKRSTWFYSGIAAAIVVLAAVGSVLWVNRGTEQPVVTIAEKSEVGSRKAEDRSEKAEVRSPKSEVGSTKSEVEGNSSMVTKEPLLALNNTSSNRTDTNTKQQTANRELSSENKEPQTGNSKLETENSELLTVNSDLRTENSELKTQNGELRTENSELKTSTDQKQEPNGQTLIFNIEDFDSRKALTTNNNESEQGKDKRSSTLRKVLDFAKNVKEGDAGLGELREAKNELFALNFKKDDDSK</sequence>
<feature type="compositionally biased region" description="Polar residues" evidence="1">
    <location>
        <begin position="101"/>
        <end position="115"/>
    </location>
</feature>
<dbReference type="OrthoDB" id="982193at2"/>